<gene>
    <name evidence="3" type="ORF">EGT74_12375</name>
</gene>
<protein>
    <recommendedName>
        <fullName evidence="2">Glycoside hydrolase family 2 catalytic domain-containing protein</fullName>
    </recommendedName>
</protein>
<keyword evidence="4" id="KW-1185">Reference proteome</keyword>
<dbReference type="InterPro" id="IPR017853">
    <property type="entry name" value="GH"/>
</dbReference>
<keyword evidence="1" id="KW-1133">Transmembrane helix</keyword>
<dbReference type="GO" id="GO:0005975">
    <property type="term" value="P:carbohydrate metabolic process"/>
    <property type="evidence" value="ECO:0007669"/>
    <property type="project" value="InterPro"/>
</dbReference>
<evidence type="ECO:0000259" key="2">
    <source>
        <dbReference type="Pfam" id="PF02836"/>
    </source>
</evidence>
<feature type="domain" description="Glycoside hydrolase family 2 catalytic" evidence="2">
    <location>
        <begin position="87"/>
        <end position="246"/>
    </location>
</feature>
<keyword evidence="1" id="KW-0472">Membrane</keyword>
<dbReference type="GO" id="GO:0004553">
    <property type="term" value="F:hydrolase activity, hydrolyzing O-glycosyl compounds"/>
    <property type="evidence" value="ECO:0007669"/>
    <property type="project" value="InterPro"/>
</dbReference>
<sequence>MKFRGRLIWICIPAVLALTFALFFGPLLLLERHSYDAPDRKKKVFISREANRYVLYRNGQPFTVKGASGNALLEELHRAGGNTIRTYDTVGLGAVLDEAQRNHIAVIAGLPIPYSDYLDDFYKDGRKVEAMYEAYKKMVARYKGHPALLMWCLGNEPGMTWKPGYDAFYDAYNRMLEMIHAVDPDHPVTTTMPNLNIVQIMMIRRKIPALDLISFNTFGKLERLNKQLDRFAWLWDGPFLIMEWGAYGPWESETTAWQAPIENTSTKKAEQFLTMYRQQMPAKHPRFLGALAFYWGQKQEVTPTWFSLFSETGAASGAVEALRNIWKASTPANDAPQLKYMLVDRKGARDNIMLMPASEAEAEFFMEDHNKSNIVTAQWQIMKEDWYEDARKKRPLTKLLDTIMPAGNNNRFSFKAPRAEGPYRIYVTVADDRGHIATANTPFYVVE</sequence>
<evidence type="ECO:0000313" key="3">
    <source>
        <dbReference type="EMBL" id="RPE14259.1"/>
    </source>
</evidence>
<feature type="transmembrane region" description="Helical" evidence="1">
    <location>
        <begin position="7"/>
        <end position="30"/>
    </location>
</feature>
<dbReference type="SUPFAM" id="SSF51445">
    <property type="entry name" value="(Trans)glycosidases"/>
    <property type="match status" value="1"/>
</dbReference>
<evidence type="ECO:0000313" key="4">
    <source>
        <dbReference type="Proteomes" id="UP000278351"/>
    </source>
</evidence>
<keyword evidence="1" id="KW-0812">Transmembrane</keyword>
<proteinExistence type="predicted"/>
<dbReference type="AlphaFoldDB" id="A0A3N4Q4V1"/>
<reference evidence="3 4" key="1">
    <citation type="submission" date="2018-11" db="EMBL/GenBank/DDBJ databases">
        <title>Chitinophaga lutea sp.nov., isolate from arsenic contaminated soil.</title>
        <authorList>
            <person name="Zong Y."/>
        </authorList>
    </citation>
    <scope>NUCLEOTIDE SEQUENCE [LARGE SCALE GENOMIC DNA]</scope>
    <source>
        <strain evidence="3 4">ZY74</strain>
    </source>
</reference>
<dbReference type="Proteomes" id="UP000278351">
    <property type="component" value="Unassembled WGS sequence"/>
</dbReference>
<accession>A0A3N4Q4V1</accession>
<organism evidence="3 4">
    <name type="scientific">Chitinophaga lutea</name>
    <dbReference type="NCBI Taxonomy" id="2488634"/>
    <lineage>
        <taxon>Bacteria</taxon>
        <taxon>Pseudomonadati</taxon>
        <taxon>Bacteroidota</taxon>
        <taxon>Chitinophagia</taxon>
        <taxon>Chitinophagales</taxon>
        <taxon>Chitinophagaceae</taxon>
        <taxon>Chitinophaga</taxon>
    </lineage>
</organism>
<dbReference type="Gene3D" id="3.20.20.80">
    <property type="entry name" value="Glycosidases"/>
    <property type="match status" value="1"/>
</dbReference>
<evidence type="ECO:0000256" key="1">
    <source>
        <dbReference type="SAM" id="Phobius"/>
    </source>
</evidence>
<comment type="caution">
    <text evidence="3">The sequence shown here is derived from an EMBL/GenBank/DDBJ whole genome shotgun (WGS) entry which is preliminary data.</text>
</comment>
<dbReference type="EMBL" id="RPDH01000001">
    <property type="protein sequence ID" value="RPE14259.1"/>
    <property type="molecule type" value="Genomic_DNA"/>
</dbReference>
<name>A0A3N4Q4V1_9BACT</name>
<dbReference type="Pfam" id="PF02836">
    <property type="entry name" value="Glyco_hydro_2_C"/>
    <property type="match status" value="1"/>
</dbReference>
<dbReference type="InterPro" id="IPR006103">
    <property type="entry name" value="Glyco_hydro_2_cat"/>
</dbReference>